<sequence length="1348" mass="156763">MRDNQTYFSIHMHPPRMSAPSCIVPSSEQMIIRPYLVPILHQFHGMENENPYTHIKDFEEVCNTFQEGTASIDLMRLKLFPFTLKDKAKVWLNSLRPRSIRSWPKLQVEFLKKFFPTHRTGGLKRQISNFVAMENEKFYACWERYMKVVNACPYHIFDTWMLVNYFYEEISRSWDEPHGKDSSKAKPQNNSKGGMYTLNEDVDVQAKMAALSRRLEELEARGAHEIKVVNDVPMKIVPCSICQSGEHLVCECPTIPVVREMFMEQANAVGFVKHSNNSHFSNTINLGWKNHPNISWKSGQGQFSFNMQTSQPQASLVEQAIVNLSKVMGDFIGDQKNINTQLNQRIDHIDEVKVIITLRGGKQVDQLMPKPKENKGGEQEENVKEQEKRKEVNEDDRSKEDEIVNEEVKKKDKLLSPPFPKAFQSRKMVNNATEIFEVLKQVKVNIPLLDMIKQVPPYAKLLKDLCTMKRGLNINKKVSRKLKPTSIMLSLVDRSIKIPRGMIEDVLVQVDNFYYLVDFIVLDTEPIASEPNHVPIILGRPFLVIANALINCRNGVMQLTFGNMTLELNIFHLCKRHPNEDEDEQEEAKEKPLPLTYDEEAKKEESPKLNLKPLPNDLKYAYLEEDKFLVVISSKLSYQQETSLLEVLRKCKETIGWSISDLKGISPLVCTHHIYLEENAKPIRQPQRRLNPHMQKVVQNEVLKLLQTGIIYSILDSTWDHFPLPFIDQVLERVSRHTYYCFLDGYFRYFQIEIALEDQEKTTFTCPFSTYAYKRMPFGLCNAPTTFQRCILSIFSDMVEKIMEVFMDDLTIYGEDFGDCLSNLETILQRCIEKNLVLNWEKCHFMVEKGIVLGHVVSRKDIEVDKAKIELIVNLPPPTNVKEVRQFLVMQDAKFRWDENCQYCFEELKRLLITARRPNWDLPFEVMCDASDQAMGAILGQRDEKKPYVIYHASKTLNEAQKNYTTTEKELLIVVFGLDKFRAYLIGAPIVIFTDHSTLKYLVNKKDSKARLIRWILLLQEFNLEIRDKKGVENVVVDHLSQISMEHIPESPPINEEFPDDALLKVDSNPWYAHIANYLVTKELPKEWTTQERRFFLSMVHAYYWEKPFLYKYCADQVIRKCVPKKEQQGILMQYHAYACGFHFSTQKTALRVLQSGFYWPTIFKDAHEVCKSCDKCQRLGKLTKRYMMPLNPILAVELFDENIFTRFGVPKAIISDESTHFCNKTFNNLLARYGVKHKVATPYHPQTSGQVELANREIKNILMKVERVSRRTKDALYDSKLYIFSGKLKSQWNGPYLVHKVYSNGDIEIVNPKSGCIFRVNGHQIKPYMEPMVQEKEELYLLEPSIG</sequence>
<dbReference type="Pfam" id="PF03732">
    <property type="entry name" value="Retrotrans_gag"/>
    <property type="match status" value="1"/>
</dbReference>
<dbReference type="PROSITE" id="PS50994">
    <property type="entry name" value="INTEGRASE"/>
    <property type="match status" value="1"/>
</dbReference>
<dbReference type="InterPro" id="IPR021109">
    <property type="entry name" value="Peptidase_aspartic_dom_sf"/>
</dbReference>
<protein>
    <recommendedName>
        <fullName evidence="1">RNA-directed DNA polymerase</fullName>
        <ecNumber evidence="1">2.7.7.49</ecNumber>
    </recommendedName>
</protein>
<dbReference type="Pfam" id="PF17917">
    <property type="entry name" value="RT_RNaseH"/>
    <property type="match status" value="1"/>
</dbReference>
<evidence type="ECO:0000256" key="5">
    <source>
        <dbReference type="ARBA" id="ARBA00022759"/>
    </source>
</evidence>
<reference evidence="10" key="1">
    <citation type="journal article" date="2007" name="PLoS ONE">
        <title>The first genome sequence of an elite grapevine cultivar (Pinot noir Vitis vinifera L.): coping with a highly heterozygous genome.</title>
        <authorList>
            <person name="Velasco R."/>
            <person name="Zharkikh A."/>
            <person name="Troggio M."/>
            <person name="Cartwright D.A."/>
            <person name="Cestaro A."/>
            <person name="Pruss D."/>
            <person name="Pindo M."/>
            <person name="FitzGerald L.M."/>
            <person name="Vezzulli S."/>
            <person name="Reid J."/>
            <person name="Malacarne G."/>
            <person name="Iliev D."/>
            <person name="Coppola G."/>
            <person name="Wardell B."/>
            <person name="Micheletti D."/>
            <person name="Macalma T."/>
            <person name="Facci M."/>
            <person name="Mitchell J.T."/>
            <person name="Perazzolli M."/>
            <person name="Eldredge G."/>
            <person name="Gatto P."/>
            <person name="Oyzerski R."/>
            <person name="Moretto M."/>
            <person name="Gutin N."/>
            <person name="Stefanini M."/>
            <person name="Chen Y."/>
            <person name="Segala C."/>
            <person name="Davenport C."/>
            <person name="Dematte L."/>
            <person name="Mraz A."/>
            <person name="Battilana J."/>
            <person name="Stormo K."/>
            <person name="Costa F."/>
            <person name="Tao Q."/>
            <person name="Si-Ammour A."/>
            <person name="Harkins T."/>
            <person name="Lackey A."/>
            <person name="Perbost C."/>
            <person name="Taillon B."/>
            <person name="Stella A."/>
            <person name="Solovyev V."/>
            <person name="Fawcett J.A."/>
            <person name="Sterck L."/>
            <person name="Vandepoele K."/>
            <person name="Grando S.M."/>
            <person name="Toppo S."/>
            <person name="Moser C."/>
            <person name="Lanchbury J."/>
            <person name="Bogden R."/>
            <person name="Skolnick M."/>
            <person name="Sgaramella V."/>
            <person name="Bhatnagar S.K."/>
            <person name="Fontana P."/>
            <person name="Gutin A."/>
            <person name="Van de Peer Y."/>
            <person name="Salamini F."/>
            <person name="Viola R."/>
        </authorList>
    </citation>
    <scope>NUCLEOTIDE SEQUENCE</scope>
</reference>
<dbReference type="Pfam" id="PF00078">
    <property type="entry name" value="RVT_1"/>
    <property type="match status" value="1"/>
</dbReference>
<dbReference type="Gene3D" id="3.10.20.370">
    <property type="match status" value="1"/>
</dbReference>
<dbReference type="InterPro" id="IPR000477">
    <property type="entry name" value="RT_dom"/>
</dbReference>
<feature type="region of interest" description="Disordered" evidence="8">
    <location>
        <begin position="175"/>
        <end position="196"/>
    </location>
</feature>
<dbReference type="GO" id="GO:0003964">
    <property type="term" value="F:RNA-directed DNA polymerase activity"/>
    <property type="evidence" value="ECO:0007669"/>
    <property type="project" value="UniProtKB-KW"/>
</dbReference>
<dbReference type="Gene3D" id="3.30.420.10">
    <property type="entry name" value="Ribonuclease H-like superfamily/Ribonuclease H"/>
    <property type="match status" value="1"/>
</dbReference>
<name>A5BY14_VITVI</name>
<keyword evidence="4" id="KW-0540">Nuclease</keyword>
<evidence type="ECO:0000256" key="7">
    <source>
        <dbReference type="ARBA" id="ARBA00022918"/>
    </source>
</evidence>
<dbReference type="GO" id="GO:0003676">
    <property type="term" value="F:nucleic acid binding"/>
    <property type="evidence" value="ECO:0007669"/>
    <property type="project" value="InterPro"/>
</dbReference>
<feature type="region of interest" description="Disordered" evidence="8">
    <location>
        <begin position="365"/>
        <end position="405"/>
    </location>
</feature>
<organism evidence="10">
    <name type="scientific">Vitis vinifera</name>
    <name type="common">Grape</name>
    <dbReference type="NCBI Taxonomy" id="29760"/>
    <lineage>
        <taxon>Eukaryota</taxon>
        <taxon>Viridiplantae</taxon>
        <taxon>Streptophyta</taxon>
        <taxon>Embryophyta</taxon>
        <taxon>Tracheophyta</taxon>
        <taxon>Spermatophyta</taxon>
        <taxon>Magnoliopsida</taxon>
        <taxon>eudicotyledons</taxon>
        <taxon>Gunneridae</taxon>
        <taxon>Pentapetalae</taxon>
        <taxon>rosids</taxon>
        <taxon>Vitales</taxon>
        <taxon>Vitaceae</taxon>
        <taxon>Viteae</taxon>
        <taxon>Vitis</taxon>
    </lineage>
</organism>
<keyword evidence="3" id="KW-0548">Nucleotidyltransferase</keyword>
<dbReference type="CDD" id="cd09274">
    <property type="entry name" value="RNase_HI_RT_Ty3"/>
    <property type="match status" value="1"/>
</dbReference>
<evidence type="ECO:0000256" key="2">
    <source>
        <dbReference type="ARBA" id="ARBA00022679"/>
    </source>
</evidence>
<evidence type="ECO:0000256" key="8">
    <source>
        <dbReference type="SAM" id="MobiDB-lite"/>
    </source>
</evidence>
<dbReference type="InterPro" id="IPR041373">
    <property type="entry name" value="RT_RNaseH"/>
</dbReference>
<feature type="compositionally biased region" description="Basic and acidic residues" evidence="8">
    <location>
        <begin position="175"/>
        <end position="184"/>
    </location>
</feature>
<dbReference type="Gene3D" id="2.40.70.10">
    <property type="entry name" value="Acid Proteases"/>
    <property type="match status" value="1"/>
</dbReference>
<dbReference type="InterPro" id="IPR036397">
    <property type="entry name" value="RNaseH_sf"/>
</dbReference>
<evidence type="ECO:0000313" key="10">
    <source>
        <dbReference type="EMBL" id="CAN77380.1"/>
    </source>
</evidence>
<dbReference type="CDD" id="cd01647">
    <property type="entry name" value="RT_LTR"/>
    <property type="match status" value="1"/>
</dbReference>
<evidence type="ECO:0000256" key="6">
    <source>
        <dbReference type="ARBA" id="ARBA00022801"/>
    </source>
</evidence>
<keyword evidence="2" id="KW-0808">Transferase</keyword>
<dbReference type="SUPFAM" id="SSF53098">
    <property type="entry name" value="Ribonuclease H-like"/>
    <property type="match status" value="1"/>
</dbReference>
<keyword evidence="5" id="KW-0255">Endonuclease</keyword>
<dbReference type="InterPro" id="IPR043128">
    <property type="entry name" value="Rev_trsase/Diguanyl_cyclase"/>
</dbReference>
<dbReference type="InterPro" id="IPR050951">
    <property type="entry name" value="Retrovirus_Pol_polyprotein"/>
</dbReference>
<evidence type="ECO:0000256" key="4">
    <source>
        <dbReference type="ARBA" id="ARBA00022722"/>
    </source>
</evidence>
<dbReference type="CDD" id="cd00303">
    <property type="entry name" value="retropepsin_like"/>
    <property type="match status" value="1"/>
</dbReference>
<dbReference type="GO" id="GO:0015074">
    <property type="term" value="P:DNA integration"/>
    <property type="evidence" value="ECO:0007669"/>
    <property type="project" value="InterPro"/>
</dbReference>
<dbReference type="EMBL" id="AM475313">
    <property type="protein sequence ID" value="CAN77380.1"/>
    <property type="molecule type" value="Genomic_DNA"/>
</dbReference>
<dbReference type="Gene3D" id="3.10.10.10">
    <property type="entry name" value="HIV Type 1 Reverse Transcriptase, subunit A, domain 1"/>
    <property type="match status" value="2"/>
</dbReference>
<dbReference type="EC" id="2.7.7.49" evidence="1"/>
<dbReference type="InterPro" id="IPR012337">
    <property type="entry name" value="RNaseH-like_sf"/>
</dbReference>
<evidence type="ECO:0000256" key="1">
    <source>
        <dbReference type="ARBA" id="ARBA00012493"/>
    </source>
</evidence>
<feature type="compositionally biased region" description="Basic and acidic residues" evidence="8">
    <location>
        <begin position="370"/>
        <end position="405"/>
    </location>
</feature>
<dbReference type="GO" id="GO:0004519">
    <property type="term" value="F:endonuclease activity"/>
    <property type="evidence" value="ECO:0007669"/>
    <property type="project" value="UniProtKB-KW"/>
</dbReference>
<dbReference type="InterPro" id="IPR001584">
    <property type="entry name" value="Integrase_cat-core"/>
</dbReference>
<gene>
    <name evidence="10" type="ORF">VITISV_039460</name>
</gene>
<evidence type="ECO:0000259" key="9">
    <source>
        <dbReference type="PROSITE" id="PS50994"/>
    </source>
</evidence>
<dbReference type="Gene3D" id="1.10.340.70">
    <property type="match status" value="1"/>
</dbReference>
<dbReference type="GO" id="GO:0016787">
    <property type="term" value="F:hydrolase activity"/>
    <property type="evidence" value="ECO:0007669"/>
    <property type="project" value="UniProtKB-KW"/>
</dbReference>
<keyword evidence="7" id="KW-0695">RNA-directed DNA polymerase</keyword>
<proteinExistence type="predicted"/>
<feature type="region of interest" description="Disordered" evidence="8">
    <location>
        <begin position="581"/>
        <end position="608"/>
    </location>
</feature>
<dbReference type="SUPFAM" id="SSF56672">
    <property type="entry name" value="DNA/RNA polymerases"/>
    <property type="match status" value="1"/>
</dbReference>
<dbReference type="PANTHER" id="PTHR37984:SF5">
    <property type="entry name" value="PROTEIN NYNRIN-LIKE"/>
    <property type="match status" value="1"/>
</dbReference>
<dbReference type="FunFam" id="3.10.20.370:FF:000001">
    <property type="entry name" value="Retrovirus-related Pol polyprotein from transposon 17.6-like protein"/>
    <property type="match status" value="1"/>
</dbReference>
<dbReference type="InterPro" id="IPR043502">
    <property type="entry name" value="DNA/RNA_pol_sf"/>
</dbReference>
<keyword evidence="6" id="KW-0378">Hydrolase</keyword>
<dbReference type="Pfam" id="PF17921">
    <property type="entry name" value="Integrase_H2C2"/>
    <property type="match status" value="1"/>
</dbReference>
<dbReference type="PANTHER" id="PTHR37984">
    <property type="entry name" value="PROTEIN CBG26694"/>
    <property type="match status" value="1"/>
</dbReference>
<dbReference type="InterPro" id="IPR041588">
    <property type="entry name" value="Integrase_H2C2"/>
</dbReference>
<feature type="domain" description="Integrase catalytic" evidence="9">
    <location>
        <begin position="1195"/>
        <end position="1315"/>
    </location>
</feature>
<evidence type="ECO:0000256" key="3">
    <source>
        <dbReference type="ARBA" id="ARBA00022695"/>
    </source>
</evidence>
<dbReference type="Gene3D" id="3.30.70.270">
    <property type="match status" value="1"/>
</dbReference>
<accession>A5BY14</accession>
<dbReference type="InterPro" id="IPR005162">
    <property type="entry name" value="Retrotrans_gag_dom"/>
</dbReference>